<feature type="domain" description="FAD-binding FR-type" evidence="2">
    <location>
        <begin position="36"/>
        <end position="138"/>
    </location>
</feature>
<gene>
    <name evidence="3" type="ORF">DFR24_2427</name>
</gene>
<dbReference type="SUPFAM" id="SSF54292">
    <property type="entry name" value="2Fe-2S ferredoxin-like"/>
    <property type="match status" value="1"/>
</dbReference>
<dbReference type="Gene3D" id="3.40.50.80">
    <property type="entry name" value="Nucleotide-binding domain of ferredoxin-NADP reductase (FNR) module"/>
    <property type="match status" value="1"/>
</dbReference>
<dbReference type="InterPro" id="IPR050415">
    <property type="entry name" value="MRET"/>
</dbReference>
<dbReference type="SUPFAM" id="SSF63380">
    <property type="entry name" value="Riboflavin synthase domain-like"/>
    <property type="match status" value="1"/>
</dbReference>
<dbReference type="CDD" id="cd06216">
    <property type="entry name" value="FNR_iron_sulfur_binding_2"/>
    <property type="match status" value="1"/>
</dbReference>
<evidence type="ECO:0000313" key="4">
    <source>
        <dbReference type="Proteomes" id="UP000295341"/>
    </source>
</evidence>
<dbReference type="InterPro" id="IPR039261">
    <property type="entry name" value="FNR_nucleotide-bd"/>
</dbReference>
<dbReference type="SUPFAM" id="SSF52343">
    <property type="entry name" value="Ferredoxin reductase-like, C-terminal NADP-linked domain"/>
    <property type="match status" value="1"/>
</dbReference>
<organism evidence="3 4">
    <name type="scientific">Panacagrimonas perspica</name>
    <dbReference type="NCBI Taxonomy" id="381431"/>
    <lineage>
        <taxon>Bacteria</taxon>
        <taxon>Pseudomonadati</taxon>
        <taxon>Pseudomonadota</taxon>
        <taxon>Gammaproteobacteria</taxon>
        <taxon>Nevskiales</taxon>
        <taxon>Nevskiaceae</taxon>
        <taxon>Panacagrimonas</taxon>
    </lineage>
</organism>
<dbReference type="PROSITE" id="PS51085">
    <property type="entry name" value="2FE2S_FER_2"/>
    <property type="match status" value="1"/>
</dbReference>
<dbReference type="GO" id="GO:0016491">
    <property type="term" value="F:oxidoreductase activity"/>
    <property type="evidence" value="ECO:0007669"/>
    <property type="project" value="InterPro"/>
</dbReference>
<dbReference type="Gene3D" id="3.10.20.30">
    <property type="match status" value="1"/>
</dbReference>
<dbReference type="Pfam" id="PF00111">
    <property type="entry name" value="Fer2"/>
    <property type="match status" value="1"/>
</dbReference>
<dbReference type="RefSeq" id="WP_133881656.1">
    <property type="nucleotide sequence ID" value="NZ_MWIN01000010.1"/>
</dbReference>
<dbReference type="Proteomes" id="UP000295341">
    <property type="component" value="Unassembled WGS sequence"/>
</dbReference>
<proteinExistence type="predicted"/>
<dbReference type="InterPro" id="IPR012675">
    <property type="entry name" value="Beta-grasp_dom_sf"/>
</dbReference>
<protein>
    <submittedName>
        <fullName evidence="3">Ferredoxin-NADP reductase</fullName>
    </submittedName>
</protein>
<evidence type="ECO:0000259" key="2">
    <source>
        <dbReference type="PROSITE" id="PS51384"/>
    </source>
</evidence>
<dbReference type="AlphaFoldDB" id="A0A4R7P3A6"/>
<dbReference type="PANTHER" id="PTHR47354:SF3">
    <property type="entry name" value="OXIDOREDUCTASE-RELATED"/>
    <property type="match status" value="1"/>
</dbReference>
<comment type="caution">
    <text evidence="3">The sequence shown here is derived from an EMBL/GenBank/DDBJ whole genome shotgun (WGS) entry which is preliminary data.</text>
</comment>
<keyword evidence="4" id="KW-1185">Reference proteome</keyword>
<dbReference type="Pfam" id="PF00970">
    <property type="entry name" value="FAD_binding_6"/>
    <property type="match status" value="1"/>
</dbReference>
<dbReference type="OrthoDB" id="9796486at2"/>
<dbReference type="PANTHER" id="PTHR47354">
    <property type="entry name" value="NADH OXIDOREDUCTASE HCR"/>
    <property type="match status" value="1"/>
</dbReference>
<dbReference type="CDD" id="cd00207">
    <property type="entry name" value="fer2"/>
    <property type="match status" value="1"/>
</dbReference>
<dbReference type="Pfam" id="PF00175">
    <property type="entry name" value="NAD_binding_1"/>
    <property type="match status" value="1"/>
</dbReference>
<dbReference type="PRINTS" id="PR00410">
    <property type="entry name" value="PHEHYDRXLASE"/>
</dbReference>
<sequence>MSSPRPVQFLRRAFGPLVEPAVFNFWAREVGSTASRDRVLARVTAKRAESSRAVTLELQPNRHFVGFKAGQHVNLTVEIDGRRVTRSYSLTGVPNAEGSLSLTVQKIEGGQVSAHLFSNLQVGDVVELDAAFGEMTLPETLSAPLLFLAAGSGITPLMSLTRELAQRGMPVETTLIYWARHRADLCFLSELKALAAKEPKFRFLVALTGDAAIGTDELRGRPSSELLASAVASLSSQSVYACGPAGFVEQVETLVAPIARSFQSEAFTPPTFTPAASSQTVTLMLAKSNRVVTVRSGEPLLAALEAQGIKPPSGCRMGICNTCACGKREGLSRNLKNGGENAEPEANLRICVSSAQSDLTLDL</sequence>
<dbReference type="InterPro" id="IPR001041">
    <property type="entry name" value="2Fe-2S_ferredoxin-type"/>
</dbReference>
<reference evidence="3 4" key="1">
    <citation type="submission" date="2019-03" db="EMBL/GenBank/DDBJ databases">
        <title>Genomic Encyclopedia of Type Strains, Phase IV (KMG-IV): sequencing the most valuable type-strain genomes for metagenomic binning, comparative biology and taxonomic classification.</title>
        <authorList>
            <person name="Goeker M."/>
        </authorList>
    </citation>
    <scope>NUCLEOTIDE SEQUENCE [LARGE SCALE GENOMIC DNA]</scope>
    <source>
        <strain evidence="3 4">DSM 26377</strain>
    </source>
</reference>
<dbReference type="Gene3D" id="2.40.30.10">
    <property type="entry name" value="Translation factors"/>
    <property type="match status" value="1"/>
</dbReference>
<dbReference type="InterPro" id="IPR036010">
    <property type="entry name" value="2Fe-2S_ferredoxin-like_sf"/>
</dbReference>
<dbReference type="GO" id="GO:0051536">
    <property type="term" value="F:iron-sulfur cluster binding"/>
    <property type="evidence" value="ECO:0007669"/>
    <property type="project" value="InterPro"/>
</dbReference>
<dbReference type="PROSITE" id="PS51384">
    <property type="entry name" value="FAD_FR"/>
    <property type="match status" value="1"/>
</dbReference>
<dbReference type="InterPro" id="IPR017938">
    <property type="entry name" value="Riboflavin_synthase-like_b-brl"/>
</dbReference>
<accession>A0A4R7P3A6</accession>
<name>A0A4R7P3A6_9GAMM</name>
<feature type="domain" description="2Fe-2S ferredoxin-type" evidence="1">
    <location>
        <begin position="279"/>
        <end position="363"/>
    </location>
</feature>
<evidence type="ECO:0000313" key="3">
    <source>
        <dbReference type="EMBL" id="TDU28068.1"/>
    </source>
</evidence>
<dbReference type="InterPro" id="IPR008333">
    <property type="entry name" value="Cbr1-like_FAD-bd_dom"/>
</dbReference>
<dbReference type="InterPro" id="IPR001433">
    <property type="entry name" value="OxRdtase_FAD/NAD-bd"/>
</dbReference>
<dbReference type="EMBL" id="SOBT01000009">
    <property type="protein sequence ID" value="TDU28068.1"/>
    <property type="molecule type" value="Genomic_DNA"/>
</dbReference>
<dbReference type="InterPro" id="IPR017927">
    <property type="entry name" value="FAD-bd_FR_type"/>
</dbReference>
<evidence type="ECO:0000259" key="1">
    <source>
        <dbReference type="PROSITE" id="PS51085"/>
    </source>
</evidence>